<keyword evidence="2" id="KW-0808">Transferase</keyword>
<gene>
    <name evidence="3" type="ORF">ECBG_00492</name>
</gene>
<dbReference type="GeneID" id="15141705"/>
<evidence type="ECO:0000313" key="3">
    <source>
        <dbReference type="EMBL" id="EEV38223.1"/>
    </source>
</evidence>
<evidence type="ECO:0000256" key="2">
    <source>
        <dbReference type="ARBA" id="ARBA00022679"/>
    </source>
</evidence>
<proteinExistence type="inferred from homology"/>
<reference evidence="3 4" key="1">
    <citation type="submission" date="2009-02" db="EMBL/GenBank/DDBJ databases">
        <authorList>
            <consortium name="The Broad Institute Genome Sequencing Platform"/>
            <person name="Feldgarden M."/>
            <person name="Young S.K."/>
            <person name="Kodira C.D."/>
            <person name="Zeng Q."/>
            <person name="Koehrsen M."/>
            <person name="Alvarado L."/>
            <person name="Berlin A."/>
            <person name="Borenstein D."/>
            <person name="Chen Z."/>
            <person name="Engels R."/>
            <person name="Freedman E."/>
            <person name="Gellesch M."/>
            <person name="Goldberg J."/>
            <person name="Griggs A."/>
            <person name="Gujja S."/>
            <person name="Heiman D."/>
            <person name="Hepburn T."/>
            <person name="Howarth C."/>
            <person name="Jen D."/>
            <person name="Larson L."/>
            <person name="Lewis B."/>
            <person name="Mehta T."/>
            <person name="Park D."/>
            <person name="Pearson M."/>
            <person name="Roberts A."/>
            <person name="Saif S."/>
            <person name="Shea T."/>
            <person name="Shenoy N."/>
            <person name="Sisk P."/>
            <person name="Stolte C."/>
            <person name="Sykes S."/>
            <person name="Walk T."/>
            <person name="White J."/>
            <person name="Yandava C."/>
            <person name="Gilmore M."/>
            <person name="Manson J."/>
            <person name="Palmer K."/>
            <person name="Carniol K."/>
            <person name="Lander E."/>
            <person name="Nusbaum C."/>
            <person name="Galagan J."/>
            <person name="Birren B."/>
        </authorList>
    </citation>
    <scope>NUCLEOTIDE SEQUENCE [LARGE SCALE GENOMIC DNA]</scope>
    <source>
        <strain evidence="3 4">EC20</strain>
    </source>
</reference>
<comment type="similarity">
    <text evidence="1">Belongs to the transferase hexapeptide repeat family.</text>
</comment>
<evidence type="ECO:0000313" key="4">
    <source>
        <dbReference type="Proteomes" id="UP000012675"/>
    </source>
</evidence>
<dbReference type="SUPFAM" id="SSF51161">
    <property type="entry name" value="Trimeric LpxA-like enzymes"/>
    <property type="match status" value="1"/>
</dbReference>
<dbReference type="InterPro" id="IPR051159">
    <property type="entry name" value="Hexapeptide_acetyltransf"/>
</dbReference>
<evidence type="ECO:0008006" key="5">
    <source>
        <dbReference type="Google" id="ProtNLM"/>
    </source>
</evidence>
<dbReference type="KEGG" id="ecas:ECBG_00492"/>
<dbReference type="CDD" id="cd04647">
    <property type="entry name" value="LbH_MAT_like"/>
    <property type="match status" value="1"/>
</dbReference>
<dbReference type="eggNOG" id="COG0110">
    <property type="taxonomic scope" value="Bacteria"/>
</dbReference>
<dbReference type="InterPro" id="IPR011004">
    <property type="entry name" value="Trimer_LpxA-like_sf"/>
</dbReference>
<dbReference type="HOGENOM" id="CLU_051638_7_3_9"/>
<reference evidence="3 4" key="2">
    <citation type="submission" date="2013-03" db="EMBL/GenBank/DDBJ databases">
        <title>The Genome Sequence of Enterococcus casseliflavus EC20 (899205).</title>
        <authorList>
            <consortium name="The Broad Institute Genomics Platform"/>
            <consortium name="The Broad Institute Genome Sequencing Center for Infectious Disease"/>
            <person name="Russ C."/>
            <person name="Feldgarden M."/>
            <person name="Gilmore M."/>
            <person name="Manson J."/>
            <person name="Palmer K."/>
            <person name="Carniol K."/>
            <person name="Walker B."/>
            <person name="Young S.K."/>
            <person name="Zeng Q."/>
            <person name="Gargeya S."/>
            <person name="Fitzgerald M."/>
            <person name="Haas B."/>
            <person name="Abouelleil A."/>
            <person name="Allen A.W."/>
            <person name="Alvarado L."/>
            <person name="Arachchi H.M."/>
            <person name="Berlin A.M."/>
            <person name="Chapman S.B."/>
            <person name="Gainer-Dewar J."/>
            <person name="Goldberg J."/>
            <person name="Griggs A."/>
            <person name="Gujja S."/>
            <person name="Hansen M."/>
            <person name="Howarth C."/>
            <person name="Imamovic A."/>
            <person name="Ireland A."/>
            <person name="Larimer J."/>
            <person name="McCowan C."/>
            <person name="Murphy C."/>
            <person name="Pearson M."/>
            <person name="Poon T.W."/>
            <person name="Priest M."/>
            <person name="Roberts A."/>
            <person name="Saif S."/>
            <person name="Shea T."/>
            <person name="Sisk P."/>
            <person name="Sykes S."/>
            <person name="Wortman J."/>
            <person name="Nusbaum C."/>
            <person name="Birren B."/>
        </authorList>
    </citation>
    <scope>NUCLEOTIDE SEQUENCE [LARGE SCALE GENOMIC DNA]</scope>
    <source>
        <strain evidence="3 4">EC20</strain>
    </source>
</reference>
<dbReference type="GO" id="GO:0008374">
    <property type="term" value="F:O-acyltransferase activity"/>
    <property type="evidence" value="ECO:0007669"/>
    <property type="project" value="TreeGrafter"/>
</dbReference>
<evidence type="ECO:0000256" key="1">
    <source>
        <dbReference type="ARBA" id="ARBA00007274"/>
    </source>
</evidence>
<dbReference type="AlphaFoldDB" id="C9A6W2"/>
<dbReference type="RefSeq" id="WP_015509393.1">
    <property type="nucleotide sequence ID" value="NC_020995.1"/>
</dbReference>
<accession>C9A6W2</accession>
<dbReference type="EMBL" id="CP004856">
    <property type="protein sequence ID" value="EEV38223.1"/>
    <property type="molecule type" value="Genomic_DNA"/>
</dbReference>
<dbReference type="PANTHER" id="PTHR23416:SF23">
    <property type="entry name" value="ACETYLTRANSFERASE C18B11.09C-RELATED"/>
    <property type="match status" value="1"/>
</dbReference>
<dbReference type="Proteomes" id="UP000012675">
    <property type="component" value="Chromosome"/>
</dbReference>
<dbReference type="Gene3D" id="2.160.10.10">
    <property type="entry name" value="Hexapeptide repeat proteins"/>
    <property type="match status" value="1"/>
</dbReference>
<protein>
    <recommendedName>
        <fullName evidence="5">Transferase</fullName>
    </recommendedName>
</protein>
<sequence length="191" mass="21349">MKRKREIIKKLNVIIKIVLFISKFLPRKFYIFLFNFVRNLNGYLPMFIRFVCLKRCAKSCGDNVAIFPNVYIFNIDKLMIGDNVSIHEMCYIDASGTIKIGNNVSIAHSTSILSEEHVYSSLDVNIKDQGYEKKATIIEDNIWIGCGSRILAGANLESGCIVAAGAVVKKTVCQNTIVGGIPARIIKKRGN</sequence>
<dbReference type="PANTHER" id="PTHR23416">
    <property type="entry name" value="SIALIC ACID SYNTHASE-RELATED"/>
    <property type="match status" value="1"/>
</dbReference>
<organism evidence="3 4">
    <name type="scientific">Enterococcus casseliflavus EC20</name>
    <dbReference type="NCBI Taxonomy" id="565655"/>
    <lineage>
        <taxon>Bacteria</taxon>
        <taxon>Bacillati</taxon>
        <taxon>Bacillota</taxon>
        <taxon>Bacilli</taxon>
        <taxon>Lactobacillales</taxon>
        <taxon>Enterococcaceae</taxon>
        <taxon>Enterococcus</taxon>
    </lineage>
</organism>
<name>C9A6W2_ENTCA</name>
<keyword evidence="4" id="KW-1185">Reference proteome</keyword>
<dbReference type="GO" id="GO:0005829">
    <property type="term" value="C:cytosol"/>
    <property type="evidence" value="ECO:0007669"/>
    <property type="project" value="TreeGrafter"/>
</dbReference>